<dbReference type="GO" id="GO:0051287">
    <property type="term" value="F:NAD binding"/>
    <property type="evidence" value="ECO:0007669"/>
    <property type="project" value="InterPro"/>
</dbReference>
<gene>
    <name evidence="5" type="ORF">DLJ59_24830</name>
</gene>
<dbReference type="AlphaFoldDB" id="A0A3N9WF37"/>
<evidence type="ECO:0000256" key="1">
    <source>
        <dbReference type="ARBA" id="ARBA00023002"/>
    </source>
</evidence>
<evidence type="ECO:0000259" key="4">
    <source>
        <dbReference type="SMART" id="SM00984"/>
    </source>
</evidence>
<dbReference type="RefSeq" id="WP_124775032.1">
    <property type="nucleotide sequence ID" value="NZ_JBEZFR010000001.1"/>
</dbReference>
<keyword evidence="1" id="KW-0560">Oxidoreductase</keyword>
<evidence type="ECO:0000256" key="2">
    <source>
        <dbReference type="ARBA" id="ARBA00023027"/>
    </source>
</evidence>
<feature type="domain" description="UDP-glucose/GDP-mannose dehydrogenase C-terminal" evidence="4">
    <location>
        <begin position="328"/>
        <end position="423"/>
    </location>
</feature>
<dbReference type="PIRSF" id="PIRSF500136">
    <property type="entry name" value="UDP_ManNAc_DH"/>
    <property type="match status" value="1"/>
</dbReference>
<dbReference type="PANTHER" id="PTHR43491">
    <property type="entry name" value="UDP-N-ACETYL-D-MANNOSAMINE DEHYDROGENASE"/>
    <property type="match status" value="1"/>
</dbReference>
<dbReference type="Proteomes" id="UP000282312">
    <property type="component" value="Unassembled WGS sequence"/>
</dbReference>
<reference evidence="5 6" key="1">
    <citation type="submission" date="2018-05" db="EMBL/GenBank/DDBJ databases">
        <title>Micromonospora from Atacama Desert.</title>
        <authorList>
            <person name="Carro L."/>
            <person name="Goodfellow M."/>
            <person name="Klenk H.-P."/>
        </authorList>
    </citation>
    <scope>NUCLEOTIDE SEQUENCE [LARGE SCALE GENOMIC DNA]</scope>
    <source>
        <strain evidence="5 6">LB39</strain>
    </source>
</reference>
<keyword evidence="6" id="KW-1185">Reference proteome</keyword>
<dbReference type="NCBIfam" id="TIGR03026">
    <property type="entry name" value="NDP-sugDHase"/>
    <property type="match status" value="1"/>
</dbReference>
<dbReference type="InterPro" id="IPR001732">
    <property type="entry name" value="UDP-Glc/GDP-Man_DH_N"/>
</dbReference>
<dbReference type="InterPro" id="IPR017476">
    <property type="entry name" value="UDP-Glc/GDP-Man"/>
</dbReference>
<comment type="similarity">
    <text evidence="3">Belongs to the UDP-glucose/GDP-mannose dehydrogenase family.</text>
</comment>
<dbReference type="InterPro" id="IPR014026">
    <property type="entry name" value="UDP-Glc/GDP-Man_DH_dimer"/>
</dbReference>
<dbReference type="Gene3D" id="3.40.50.720">
    <property type="entry name" value="NAD(P)-binding Rossmann-like Domain"/>
    <property type="match status" value="2"/>
</dbReference>
<dbReference type="GO" id="GO:0016628">
    <property type="term" value="F:oxidoreductase activity, acting on the CH-CH group of donors, NAD or NADP as acceptor"/>
    <property type="evidence" value="ECO:0007669"/>
    <property type="project" value="InterPro"/>
</dbReference>
<evidence type="ECO:0000313" key="6">
    <source>
        <dbReference type="Proteomes" id="UP000282312"/>
    </source>
</evidence>
<dbReference type="GO" id="GO:0000271">
    <property type="term" value="P:polysaccharide biosynthetic process"/>
    <property type="evidence" value="ECO:0007669"/>
    <property type="project" value="InterPro"/>
</dbReference>
<proteinExistence type="inferred from homology"/>
<dbReference type="Pfam" id="PF03720">
    <property type="entry name" value="UDPG_MGDP_dh_C"/>
    <property type="match status" value="1"/>
</dbReference>
<dbReference type="InterPro" id="IPR036291">
    <property type="entry name" value="NAD(P)-bd_dom_sf"/>
</dbReference>
<comment type="caution">
    <text evidence="5">The sequence shown here is derived from an EMBL/GenBank/DDBJ whole genome shotgun (WGS) entry which is preliminary data.</text>
</comment>
<name>A0A3N9WF37_9ACTN</name>
<dbReference type="PANTHER" id="PTHR43491:SF1">
    <property type="entry name" value="UDP-N-ACETYL-D-MANNOSAMINE DEHYDROGENASE"/>
    <property type="match status" value="1"/>
</dbReference>
<sequence>MLNGSTGQSPRVSYDLAVVGLGYVGLPLLKEAAAAGLRVIGVDIDASRVDMLNSGKSYVDDISKDDLGEMLAAGFRATTDPASFAESAVIIVCVPTPLSDDHGPDLTAVRSATRMVATRLMPGTLVVLESTTYPGTTEEVVRPILEESGLTAGRDFSLAYSPERIDPGNGQFGLRNTPKVVGGLTESCRDHAATFYGKLVSRVVPTSGLREAEMAKLLENTYRNVNIALVNEMAIFCEELGIDLWETIEAAATKPFGFHKFLPGPGVGGHCIPIDPSYLSHTVRKLGYAFRMAETADEINGRMPKYVASRLQRALNRERKSVNGARVMLLGVTYKPDIADDRETPALPLARELLSLGAELCFADPYVRNWAVDGVSITPVEAPIYAVHDCDAVVLLQAHSAFDLAAIARRSRLVLDTSGRMERYDNVERL</sequence>
<dbReference type="Pfam" id="PF00984">
    <property type="entry name" value="UDPG_MGDP_dh"/>
    <property type="match status" value="1"/>
</dbReference>
<protein>
    <submittedName>
        <fullName evidence="5">Nucleotide sugar dehydrogenase</fullName>
    </submittedName>
</protein>
<dbReference type="OrthoDB" id="5193947at2"/>
<evidence type="ECO:0000313" key="5">
    <source>
        <dbReference type="EMBL" id="RQW99409.1"/>
    </source>
</evidence>
<dbReference type="PIRSF" id="PIRSF000124">
    <property type="entry name" value="UDPglc_GDPman_dh"/>
    <property type="match status" value="1"/>
</dbReference>
<dbReference type="Pfam" id="PF03721">
    <property type="entry name" value="UDPG_MGDP_dh_N"/>
    <property type="match status" value="1"/>
</dbReference>
<dbReference type="InterPro" id="IPR014027">
    <property type="entry name" value="UDP-Glc/GDP-Man_DH_C"/>
</dbReference>
<organism evidence="5 6">
    <name type="scientific">Micromonospora inaquosa</name>
    <dbReference type="NCBI Taxonomy" id="2203716"/>
    <lineage>
        <taxon>Bacteria</taxon>
        <taxon>Bacillati</taxon>
        <taxon>Actinomycetota</taxon>
        <taxon>Actinomycetes</taxon>
        <taxon>Micromonosporales</taxon>
        <taxon>Micromonosporaceae</taxon>
        <taxon>Micromonospora</taxon>
    </lineage>
</organism>
<dbReference type="SUPFAM" id="SSF51735">
    <property type="entry name" value="NAD(P)-binding Rossmann-fold domains"/>
    <property type="match status" value="1"/>
</dbReference>
<evidence type="ECO:0000256" key="3">
    <source>
        <dbReference type="PIRNR" id="PIRNR000124"/>
    </source>
</evidence>
<dbReference type="InterPro" id="IPR036220">
    <property type="entry name" value="UDP-Glc/GDP-Man_DH_C_sf"/>
</dbReference>
<dbReference type="EMBL" id="QGSZ01000270">
    <property type="protein sequence ID" value="RQW99409.1"/>
    <property type="molecule type" value="Genomic_DNA"/>
</dbReference>
<dbReference type="GO" id="GO:0016616">
    <property type="term" value="F:oxidoreductase activity, acting on the CH-OH group of donors, NAD or NADP as acceptor"/>
    <property type="evidence" value="ECO:0007669"/>
    <property type="project" value="InterPro"/>
</dbReference>
<dbReference type="SUPFAM" id="SSF48179">
    <property type="entry name" value="6-phosphogluconate dehydrogenase C-terminal domain-like"/>
    <property type="match status" value="1"/>
</dbReference>
<accession>A0A3N9WF37</accession>
<dbReference type="InterPro" id="IPR028359">
    <property type="entry name" value="UDP_ManNAc/GlcNAc_DH"/>
</dbReference>
<dbReference type="SUPFAM" id="SSF52413">
    <property type="entry name" value="UDP-glucose/GDP-mannose dehydrogenase C-terminal domain"/>
    <property type="match status" value="1"/>
</dbReference>
<keyword evidence="2" id="KW-0520">NAD</keyword>
<dbReference type="SMART" id="SM00984">
    <property type="entry name" value="UDPG_MGDP_dh_C"/>
    <property type="match status" value="1"/>
</dbReference>
<dbReference type="InterPro" id="IPR008927">
    <property type="entry name" value="6-PGluconate_DH-like_C_sf"/>
</dbReference>